<feature type="region of interest" description="Disordered" evidence="1">
    <location>
        <begin position="1"/>
        <end position="63"/>
    </location>
</feature>
<organism evidence="3 4">
    <name type="scientific">Nocardiopsis metallicus</name>
    <dbReference type="NCBI Taxonomy" id="179819"/>
    <lineage>
        <taxon>Bacteria</taxon>
        <taxon>Bacillati</taxon>
        <taxon>Actinomycetota</taxon>
        <taxon>Actinomycetes</taxon>
        <taxon>Streptosporangiales</taxon>
        <taxon>Nocardiopsidaceae</taxon>
        <taxon>Nocardiopsis</taxon>
    </lineage>
</organism>
<feature type="region of interest" description="Disordered" evidence="1">
    <location>
        <begin position="145"/>
        <end position="167"/>
    </location>
</feature>
<keyword evidence="2" id="KW-0812">Transmembrane</keyword>
<dbReference type="AlphaFoldDB" id="A0A840WI21"/>
<feature type="transmembrane region" description="Helical" evidence="2">
    <location>
        <begin position="86"/>
        <end position="108"/>
    </location>
</feature>
<keyword evidence="2" id="KW-0472">Membrane</keyword>
<sequence length="167" mass="18132">MRTNRNDRSAGNPRWGPVPPPTPADAVEEAVEGQDSRRRRGEDDDPGLGWELHRPTDEDQDRHGRIRGFQRQGGSLAPTSGHRGSAASWVCVALGTVGFGLGGLAIVLDWSVPLLVAGAVLMVAALVVAVVWDILSDVVLDPPRYEPEEPHQTPLHRIKQAERSQSD</sequence>
<dbReference type="Proteomes" id="UP000579647">
    <property type="component" value="Unassembled WGS sequence"/>
</dbReference>
<dbReference type="RefSeq" id="WP_184366060.1">
    <property type="nucleotide sequence ID" value="NZ_BAAAKM010000033.1"/>
</dbReference>
<evidence type="ECO:0000256" key="2">
    <source>
        <dbReference type="SAM" id="Phobius"/>
    </source>
</evidence>
<evidence type="ECO:0000313" key="3">
    <source>
        <dbReference type="EMBL" id="MBB5492651.1"/>
    </source>
</evidence>
<evidence type="ECO:0000313" key="4">
    <source>
        <dbReference type="Proteomes" id="UP000579647"/>
    </source>
</evidence>
<feature type="compositionally biased region" description="Basic and acidic residues" evidence="1">
    <location>
        <begin position="51"/>
        <end position="63"/>
    </location>
</feature>
<proteinExistence type="predicted"/>
<name>A0A840WI21_9ACTN</name>
<keyword evidence="2" id="KW-1133">Transmembrane helix</keyword>
<accession>A0A840WI21</accession>
<gene>
    <name evidence="3" type="ORF">HNR07_003788</name>
</gene>
<evidence type="ECO:0000256" key="1">
    <source>
        <dbReference type="SAM" id="MobiDB-lite"/>
    </source>
</evidence>
<comment type="caution">
    <text evidence="3">The sequence shown here is derived from an EMBL/GenBank/DDBJ whole genome shotgun (WGS) entry which is preliminary data.</text>
</comment>
<keyword evidence="4" id="KW-1185">Reference proteome</keyword>
<feature type="transmembrane region" description="Helical" evidence="2">
    <location>
        <begin position="114"/>
        <end position="135"/>
    </location>
</feature>
<reference evidence="3 4" key="1">
    <citation type="submission" date="2020-08" db="EMBL/GenBank/DDBJ databases">
        <title>Sequencing the genomes of 1000 actinobacteria strains.</title>
        <authorList>
            <person name="Klenk H.-P."/>
        </authorList>
    </citation>
    <scope>NUCLEOTIDE SEQUENCE [LARGE SCALE GENOMIC DNA]</scope>
    <source>
        <strain evidence="3 4">DSM 44598</strain>
    </source>
</reference>
<protein>
    <submittedName>
        <fullName evidence="3">Uncharacterized protein</fullName>
    </submittedName>
</protein>
<dbReference type="EMBL" id="JACHDO010000001">
    <property type="protein sequence ID" value="MBB5492651.1"/>
    <property type="molecule type" value="Genomic_DNA"/>
</dbReference>